<evidence type="ECO:0000313" key="4">
    <source>
        <dbReference type="Proteomes" id="UP000199679"/>
    </source>
</evidence>
<keyword evidence="1" id="KW-0472">Membrane</keyword>
<dbReference type="OrthoDB" id="791955at2"/>
<sequence>MKKILIILSLILFTSFSYSQTFKQVKIDSLVSVALPPTYITKDTLNQRIFSANASFGYIVVIREPNSKTIAPLKKEKDLNNVFKDYANGIVKLSGGTVQNKRDTTVGTLKGLRFDLRTDNGDGSVQYRRFLLLYTHDVTYTFEYYYDEMRAALTKDEAKTYFSSIKLAPDLQRNDQYQIASVSPDFFGVSQIMIYAGITIIIVVSISMVVKRKKRNDDEHIAD</sequence>
<gene>
    <name evidence="3" type="ORF">SAMN05216490_1135</name>
</gene>
<keyword evidence="4" id="KW-1185">Reference proteome</keyword>
<evidence type="ECO:0000313" key="3">
    <source>
        <dbReference type="EMBL" id="SDS42818.1"/>
    </source>
</evidence>
<feature type="signal peptide" evidence="2">
    <location>
        <begin position="1"/>
        <end position="19"/>
    </location>
</feature>
<dbReference type="AlphaFoldDB" id="A0A1H1S4W3"/>
<reference evidence="3 4" key="1">
    <citation type="submission" date="2016-10" db="EMBL/GenBank/DDBJ databases">
        <authorList>
            <person name="de Groot N.N."/>
        </authorList>
    </citation>
    <scope>NUCLEOTIDE SEQUENCE [LARGE SCALE GENOMIC DNA]</scope>
    <source>
        <strain evidence="3 4">MP1X4</strain>
    </source>
</reference>
<keyword evidence="1" id="KW-1133">Transmembrane helix</keyword>
<feature type="chain" id="PRO_5009259655" evidence="2">
    <location>
        <begin position="20"/>
        <end position="223"/>
    </location>
</feature>
<protein>
    <submittedName>
        <fullName evidence="3">Uncharacterized protein</fullName>
    </submittedName>
</protein>
<organism evidence="3 4">
    <name type="scientific">Mucilaginibacter mallensis</name>
    <dbReference type="NCBI Taxonomy" id="652787"/>
    <lineage>
        <taxon>Bacteria</taxon>
        <taxon>Pseudomonadati</taxon>
        <taxon>Bacteroidota</taxon>
        <taxon>Sphingobacteriia</taxon>
        <taxon>Sphingobacteriales</taxon>
        <taxon>Sphingobacteriaceae</taxon>
        <taxon>Mucilaginibacter</taxon>
    </lineage>
</organism>
<keyword evidence="2" id="KW-0732">Signal</keyword>
<dbReference type="Proteomes" id="UP000199679">
    <property type="component" value="Chromosome I"/>
</dbReference>
<dbReference type="RefSeq" id="WP_091370182.1">
    <property type="nucleotide sequence ID" value="NZ_LT629740.1"/>
</dbReference>
<dbReference type="EMBL" id="LT629740">
    <property type="protein sequence ID" value="SDS42818.1"/>
    <property type="molecule type" value="Genomic_DNA"/>
</dbReference>
<name>A0A1H1S4W3_MUCMA</name>
<proteinExistence type="predicted"/>
<accession>A0A1H1S4W3</accession>
<evidence type="ECO:0000256" key="1">
    <source>
        <dbReference type="SAM" id="Phobius"/>
    </source>
</evidence>
<feature type="transmembrane region" description="Helical" evidence="1">
    <location>
        <begin position="192"/>
        <end position="210"/>
    </location>
</feature>
<keyword evidence="1" id="KW-0812">Transmembrane</keyword>
<evidence type="ECO:0000256" key="2">
    <source>
        <dbReference type="SAM" id="SignalP"/>
    </source>
</evidence>